<evidence type="ECO:0000259" key="4">
    <source>
        <dbReference type="Pfam" id="PF21031"/>
    </source>
</evidence>
<dbReference type="Pfam" id="PF21031">
    <property type="entry name" value="WDR54"/>
    <property type="match status" value="1"/>
</dbReference>
<dbReference type="PROSITE" id="PS50082">
    <property type="entry name" value="WD_REPEATS_2"/>
    <property type="match status" value="1"/>
</dbReference>
<evidence type="ECO:0000256" key="2">
    <source>
        <dbReference type="ARBA" id="ARBA00022737"/>
    </source>
</evidence>
<comment type="caution">
    <text evidence="5">The sequence shown here is derived from an EMBL/GenBank/DDBJ whole genome shotgun (WGS) entry which is preliminary data.</text>
</comment>
<dbReference type="InterPro" id="IPR015943">
    <property type="entry name" value="WD40/YVTN_repeat-like_dom_sf"/>
</dbReference>
<reference evidence="5" key="1">
    <citation type="submission" date="2020-06" db="EMBL/GenBank/DDBJ databases">
        <title>Draft genome of Bugula neritina, a colonial animal packing powerful symbionts and potential medicines.</title>
        <authorList>
            <person name="Rayko M."/>
        </authorList>
    </citation>
    <scope>NUCLEOTIDE SEQUENCE [LARGE SCALE GENOMIC DNA]</scope>
    <source>
        <strain evidence="5">Kwan_BN1</strain>
    </source>
</reference>
<dbReference type="AlphaFoldDB" id="A0A7J7K2V3"/>
<gene>
    <name evidence="5" type="ORF">EB796_009124</name>
</gene>
<sequence>MFAKQKSINGQVSASMLHNNLAVNFKSAKNSLLFVHKSAAHLLCKADAVKDFPDCEVTADGHIHRDVVCKVPSANQQISYVLILQADWVELTHGNMLVLATQKGIKMYDELGSTLIHWHGFGAGGESIVFTKGIASVGGRTICIGSSSGQIIAFSVSARGEIVKFEEYVAGHKHSITAVAAEGDKLVSADENGDIVIHRHVDGTSFKLEHTVPGRGIPCNTLAVWKNLIVAENSYYVQIFIRYSNGELRLYSLSNGILLGVIDAHALSINAVHIAKDSGRCVSVSEDSYVRVWEFQSGSSLEVSHLFAESITDHQLVGARFLDAAGTSFAVTAYDSSEIFVFNQP</sequence>
<dbReference type="PROSITE" id="PS50294">
    <property type="entry name" value="WD_REPEATS_REGION"/>
    <property type="match status" value="1"/>
</dbReference>
<dbReference type="Gene3D" id="2.130.10.10">
    <property type="entry name" value="YVTN repeat-like/Quinoprotein amine dehydrogenase"/>
    <property type="match status" value="2"/>
</dbReference>
<organism evidence="5 6">
    <name type="scientific">Bugula neritina</name>
    <name type="common">Brown bryozoan</name>
    <name type="synonym">Sertularia neritina</name>
    <dbReference type="NCBI Taxonomy" id="10212"/>
    <lineage>
        <taxon>Eukaryota</taxon>
        <taxon>Metazoa</taxon>
        <taxon>Spiralia</taxon>
        <taxon>Lophotrochozoa</taxon>
        <taxon>Bryozoa</taxon>
        <taxon>Gymnolaemata</taxon>
        <taxon>Cheilostomatida</taxon>
        <taxon>Flustrina</taxon>
        <taxon>Buguloidea</taxon>
        <taxon>Bugulidae</taxon>
        <taxon>Bugula</taxon>
    </lineage>
</organism>
<feature type="repeat" description="WD" evidence="3">
    <location>
        <begin position="262"/>
        <end position="303"/>
    </location>
</feature>
<dbReference type="InterPro" id="IPR049546">
    <property type="entry name" value="WDR54_beta_prop"/>
</dbReference>
<feature type="domain" description="WD repeat-containing protein 54 beta-propeller" evidence="4">
    <location>
        <begin position="1"/>
        <end position="342"/>
    </location>
</feature>
<evidence type="ECO:0000313" key="6">
    <source>
        <dbReference type="Proteomes" id="UP000593567"/>
    </source>
</evidence>
<dbReference type="InterPro" id="IPR001680">
    <property type="entry name" value="WD40_rpt"/>
</dbReference>
<dbReference type="EMBL" id="VXIV02001497">
    <property type="protein sequence ID" value="KAF6032523.1"/>
    <property type="molecule type" value="Genomic_DNA"/>
</dbReference>
<keyword evidence="1 3" id="KW-0853">WD repeat</keyword>
<evidence type="ECO:0000313" key="5">
    <source>
        <dbReference type="EMBL" id="KAF6032523.1"/>
    </source>
</evidence>
<dbReference type="InterPro" id="IPR036322">
    <property type="entry name" value="WD40_repeat_dom_sf"/>
</dbReference>
<evidence type="ECO:0000256" key="1">
    <source>
        <dbReference type="ARBA" id="ARBA00022574"/>
    </source>
</evidence>
<dbReference type="OrthoDB" id="756370at2759"/>
<dbReference type="Proteomes" id="UP000593567">
    <property type="component" value="Unassembled WGS sequence"/>
</dbReference>
<proteinExistence type="predicted"/>
<keyword evidence="6" id="KW-1185">Reference proteome</keyword>
<name>A0A7J7K2V3_BUGNE</name>
<dbReference type="InterPro" id="IPR019775">
    <property type="entry name" value="WD40_repeat_CS"/>
</dbReference>
<accession>A0A7J7K2V3</accession>
<dbReference type="PROSITE" id="PS00678">
    <property type="entry name" value="WD_REPEATS_1"/>
    <property type="match status" value="1"/>
</dbReference>
<dbReference type="SUPFAM" id="SSF50978">
    <property type="entry name" value="WD40 repeat-like"/>
    <property type="match status" value="1"/>
</dbReference>
<dbReference type="SMART" id="SM00320">
    <property type="entry name" value="WD40"/>
    <property type="match status" value="2"/>
</dbReference>
<keyword evidence="2" id="KW-0677">Repeat</keyword>
<protein>
    <submittedName>
        <fullName evidence="5">WDR54</fullName>
    </submittedName>
</protein>
<evidence type="ECO:0000256" key="3">
    <source>
        <dbReference type="PROSITE-ProRule" id="PRU00221"/>
    </source>
</evidence>